<gene>
    <name evidence="3" type="ORF">E3T61_12240</name>
</gene>
<evidence type="ECO:0000256" key="1">
    <source>
        <dbReference type="SAM" id="Phobius"/>
    </source>
</evidence>
<dbReference type="Pfam" id="PF08378">
    <property type="entry name" value="NERD"/>
    <property type="match status" value="1"/>
</dbReference>
<comment type="caution">
    <text evidence="3">The sequence shown here is derived from an EMBL/GenBank/DDBJ whole genome shotgun (WGS) entry which is preliminary data.</text>
</comment>
<name>A0A4R9BRT8_9MICO</name>
<dbReference type="RefSeq" id="WP_134641137.1">
    <property type="nucleotide sequence ID" value="NZ_SOHM01000029.1"/>
</dbReference>
<keyword evidence="1" id="KW-0472">Membrane</keyword>
<accession>A0A4R9BRT8</accession>
<keyword evidence="4" id="KW-1185">Reference proteome</keyword>
<keyword evidence="1" id="KW-1133">Transmembrane helix</keyword>
<evidence type="ECO:0000313" key="4">
    <source>
        <dbReference type="Proteomes" id="UP000298468"/>
    </source>
</evidence>
<dbReference type="PROSITE" id="PS50965">
    <property type="entry name" value="NERD"/>
    <property type="match status" value="1"/>
</dbReference>
<sequence>MTDLRSRVPGQGLMAMVLGSQESSAQLPPPRPGMIRLCEEARPWYTGAIGERQVGRVLAELGPEWTVLHSVPVGAGTSDIDHIVIGQAGVFTINTKHHPGKSVWIGGRGMRVDGHKVPYIRNASHEAERAAALLSAASGMTVPVTSVIALVGVRGIVTKRPPDGGSVVLHIISERLLLRTLSTRPVFSVEQVESIVAAAVLPGTWHKKPLPAEDGVAINLAFEALHDGVSVMDALLRRRLYWADLGRRMIPVLVPFGAAAIVLWWLAAH</sequence>
<feature type="domain" description="NERD" evidence="2">
    <location>
        <begin position="46"/>
        <end position="157"/>
    </location>
</feature>
<protein>
    <submittedName>
        <fullName evidence="3">NERD domain-containing protein</fullName>
    </submittedName>
</protein>
<proteinExistence type="predicted"/>
<evidence type="ECO:0000259" key="2">
    <source>
        <dbReference type="PROSITE" id="PS50965"/>
    </source>
</evidence>
<dbReference type="AlphaFoldDB" id="A0A4R9BRT8"/>
<keyword evidence="1" id="KW-0812">Transmembrane</keyword>
<dbReference type="EMBL" id="SOHM01000029">
    <property type="protein sequence ID" value="TFD88592.1"/>
    <property type="molecule type" value="Genomic_DNA"/>
</dbReference>
<dbReference type="OrthoDB" id="5793358at2"/>
<reference evidence="3 4" key="1">
    <citation type="submission" date="2019-03" db="EMBL/GenBank/DDBJ databases">
        <title>Genomics of glacier-inhabiting Cryobacterium strains.</title>
        <authorList>
            <person name="Liu Q."/>
            <person name="Xin Y.-H."/>
        </authorList>
    </citation>
    <scope>NUCLEOTIDE SEQUENCE [LARGE SCALE GENOMIC DNA]</scope>
    <source>
        <strain evidence="3 4">Sr59</strain>
    </source>
</reference>
<dbReference type="Proteomes" id="UP000298468">
    <property type="component" value="Unassembled WGS sequence"/>
</dbReference>
<evidence type="ECO:0000313" key="3">
    <source>
        <dbReference type="EMBL" id="TFD88592.1"/>
    </source>
</evidence>
<organism evidence="3 4">
    <name type="scientific">Cryobacterium lactosi</name>
    <dbReference type="NCBI Taxonomy" id="1259202"/>
    <lineage>
        <taxon>Bacteria</taxon>
        <taxon>Bacillati</taxon>
        <taxon>Actinomycetota</taxon>
        <taxon>Actinomycetes</taxon>
        <taxon>Micrococcales</taxon>
        <taxon>Microbacteriaceae</taxon>
        <taxon>Cryobacterium</taxon>
    </lineage>
</organism>
<feature type="transmembrane region" description="Helical" evidence="1">
    <location>
        <begin position="249"/>
        <end position="267"/>
    </location>
</feature>
<dbReference type="InterPro" id="IPR011528">
    <property type="entry name" value="NERD"/>
</dbReference>